<evidence type="ECO:0000259" key="2">
    <source>
        <dbReference type="Pfam" id="PF20150"/>
    </source>
</evidence>
<comment type="caution">
    <text evidence="3">The sequence shown here is derived from an EMBL/GenBank/DDBJ whole genome shotgun (WGS) entry which is preliminary data.</text>
</comment>
<dbReference type="InterPro" id="IPR045518">
    <property type="entry name" value="2EXR"/>
</dbReference>
<evidence type="ECO:0000256" key="1">
    <source>
        <dbReference type="SAM" id="MobiDB-lite"/>
    </source>
</evidence>
<accession>A0A4Q4T7S2</accession>
<dbReference type="Pfam" id="PF20150">
    <property type="entry name" value="2EXR"/>
    <property type="match status" value="1"/>
</dbReference>
<protein>
    <recommendedName>
        <fullName evidence="2">2EXR domain-containing protein</fullName>
    </recommendedName>
</protein>
<dbReference type="EMBL" id="QJNU01000405">
    <property type="protein sequence ID" value="RYO99859.1"/>
    <property type="molecule type" value="Genomic_DNA"/>
</dbReference>
<name>A0A4Q4T7S2_9PEZI</name>
<dbReference type="STRING" id="155417.A0A4Q4T7S2"/>
<proteinExistence type="predicted"/>
<evidence type="ECO:0000313" key="4">
    <source>
        <dbReference type="Proteomes" id="UP000293360"/>
    </source>
</evidence>
<dbReference type="AlphaFoldDB" id="A0A4Q4T7S2"/>
<evidence type="ECO:0000313" key="3">
    <source>
        <dbReference type="EMBL" id="RYO99859.1"/>
    </source>
</evidence>
<dbReference type="PANTHER" id="PTHR35910">
    <property type="entry name" value="2EXR DOMAIN-CONTAINING PROTEIN"/>
    <property type="match status" value="1"/>
</dbReference>
<dbReference type="Proteomes" id="UP000293360">
    <property type="component" value="Unassembled WGS sequence"/>
</dbReference>
<dbReference type="OrthoDB" id="3540486at2759"/>
<feature type="domain" description="2EXR" evidence="2">
    <location>
        <begin position="6"/>
        <end position="80"/>
    </location>
</feature>
<reference evidence="3 4" key="1">
    <citation type="submission" date="2018-06" db="EMBL/GenBank/DDBJ databases">
        <title>Complete Genomes of Monosporascus.</title>
        <authorList>
            <person name="Robinson A.J."/>
            <person name="Natvig D.O."/>
        </authorList>
    </citation>
    <scope>NUCLEOTIDE SEQUENCE [LARGE SCALE GENOMIC DNA]</scope>
    <source>
        <strain evidence="3 4">CBS 110550</strain>
    </source>
</reference>
<sequence length="321" mass="36684">MSTNDFPRFRDLPTELRLKVWSFCIPGRRVYEMDAPLSDNHVTFPAGADRPRELWSSPSGRIPVISRVCREAREAVLKCHLYMTGEEAQTDEDGASYPRWSTWNVNLPVRLRKGFDVVHLHWHRSYDHHVWLPAAPNPLPSFRWLANQAAAASVSTELLHPFDRDQDNIFFPITTIGHKEVKCFSPHVLYYVVLAIVEIHMSDYEAAQAQVFGALGEEPIKLVDPRDTATVVRFRDAWRCHRLPSEEPDLAEFFSRTTDSAEAYYASVEQWCQDLEKVWMWHKCIELSVRDDARAEIWPDPNRPTGGAPMGTDAAGANAAL</sequence>
<organism evidence="3 4">
    <name type="scientific">Monosporascus ibericus</name>
    <dbReference type="NCBI Taxonomy" id="155417"/>
    <lineage>
        <taxon>Eukaryota</taxon>
        <taxon>Fungi</taxon>
        <taxon>Dikarya</taxon>
        <taxon>Ascomycota</taxon>
        <taxon>Pezizomycotina</taxon>
        <taxon>Sordariomycetes</taxon>
        <taxon>Xylariomycetidae</taxon>
        <taxon>Xylariales</taxon>
        <taxon>Xylariales incertae sedis</taxon>
        <taxon>Monosporascus</taxon>
    </lineage>
</organism>
<keyword evidence="4" id="KW-1185">Reference proteome</keyword>
<feature type="region of interest" description="Disordered" evidence="1">
    <location>
        <begin position="298"/>
        <end position="321"/>
    </location>
</feature>
<gene>
    <name evidence="3" type="ORF">DL764_006690</name>
</gene>
<dbReference type="PANTHER" id="PTHR35910:SF6">
    <property type="entry name" value="2EXR DOMAIN-CONTAINING PROTEIN"/>
    <property type="match status" value="1"/>
</dbReference>